<dbReference type="EC" id="3.6.4.-" evidence="7"/>
<evidence type="ECO:0000256" key="7">
    <source>
        <dbReference type="HAMAP-Rule" id="MF_00092"/>
    </source>
</evidence>
<evidence type="ECO:0000259" key="10">
    <source>
        <dbReference type="PROSITE" id="PS50828"/>
    </source>
</evidence>
<dbReference type="SUPFAM" id="SSF160443">
    <property type="entry name" value="SMR domain-like"/>
    <property type="match status" value="1"/>
</dbReference>
<dbReference type="AlphaFoldDB" id="A0A0A2G2I2"/>
<dbReference type="GO" id="GO:0072344">
    <property type="term" value="P:rescue of stalled ribosome"/>
    <property type="evidence" value="ECO:0007669"/>
    <property type="project" value="UniProtKB-UniRule"/>
</dbReference>
<reference evidence="11 12" key="1">
    <citation type="submission" date="2014-08" db="EMBL/GenBank/DDBJ databases">
        <title>Porphyromonas gingivicanis strain:COT-022_OH1391 Genome sequencing.</title>
        <authorList>
            <person name="Wallis C."/>
            <person name="Deusch O."/>
            <person name="O'Flynn C."/>
            <person name="Davis I."/>
            <person name="Jospin G."/>
            <person name="Darling A.E."/>
            <person name="Coil D.A."/>
            <person name="Alexiev A."/>
            <person name="Horsfall A."/>
            <person name="Kirkwood N."/>
            <person name="Harris S."/>
            <person name="Eisen J.A."/>
        </authorList>
    </citation>
    <scope>NUCLEOTIDE SEQUENCE [LARGE SCALE GENOMIC DNA]</scope>
    <source>
        <strain evidence="12">COT-022 OH1391</strain>
    </source>
</reference>
<dbReference type="OrthoDB" id="9808166at2"/>
<dbReference type="InterPro" id="IPR027417">
    <property type="entry name" value="P-loop_NTPase"/>
</dbReference>
<dbReference type="HAMAP" id="MF_00092">
    <property type="entry name" value="MutS2"/>
    <property type="match status" value="1"/>
</dbReference>
<feature type="binding site" evidence="7">
    <location>
        <begin position="358"/>
        <end position="365"/>
    </location>
    <ligand>
        <name>ATP</name>
        <dbReference type="ChEBI" id="CHEBI:30616"/>
    </ligand>
</feature>
<protein>
    <recommendedName>
        <fullName evidence="7">Endonuclease MutS2</fullName>
        <ecNumber evidence="7">3.1.-.-</ecNumber>
    </recommendedName>
    <alternativeName>
        <fullName evidence="7">Ribosome-associated protein quality control-upstream factor</fullName>
        <shortName evidence="7">RQC-upstream factor</shortName>
        <shortName evidence="7">RqcU</shortName>
        <ecNumber evidence="7">3.6.4.-</ecNumber>
    </alternativeName>
</protein>
<dbReference type="SMART" id="SM00463">
    <property type="entry name" value="SMR"/>
    <property type="match status" value="1"/>
</dbReference>
<dbReference type="SUPFAM" id="SSF48334">
    <property type="entry name" value="DNA repair protein MutS, domain III"/>
    <property type="match status" value="1"/>
</dbReference>
<keyword evidence="12" id="KW-1185">Reference proteome</keyword>
<dbReference type="Proteomes" id="UP000030134">
    <property type="component" value="Unassembled WGS sequence"/>
</dbReference>
<dbReference type="STRING" id="266762.HQ36_06155"/>
<evidence type="ECO:0000256" key="5">
    <source>
        <dbReference type="ARBA" id="ARBA00022884"/>
    </source>
</evidence>
<feature type="compositionally biased region" description="Basic and acidic residues" evidence="9">
    <location>
        <begin position="653"/>
        <end position="663"/>
    </location>
</feature>
<dbReference type="EC" id="3.1.-.-" evidence="7"/>
<dbReference type="SMART" id="SM00534">
    <property type="entry name" value="MUTSac"/>
    <property type="match status" value="1"/>
</dbReference>
<dbReference type="InterPro" id="IPR036063">
    <property type="entry name" value="Smr_dom_sf"/>
</dbReference>
<dbReference type="GO" id="GO:0019843">
    <property type="term" value="F:rRNA binding"/>
    <property type="evidence" value="ECO:0007669"/>
    <property type="project" value="UniProtKB-UniRule"/>
</dbReference>
<dbReference type="PIRSF" id="PIRSF005814">
    <property type="entry name" value="MutS_YshD"/>
    <property type="match status" value="1"/>
</dbReference>
<keyword evidence="8" id="KW-0175">Coiled coil</keyword>
<dbReference type="GO" id="GO:0043023">
    <property type="term" value="F:ribosomal large subunit binding"/>
    <property type="evidence" value="ECO:0007669"/>
    <property type="project" value="UniProtKB-UniRule"/>
</dbReference>
<dbReference type="RefSeq" id="WP_036884472.1">
    <property type="nucleotide sequence ID" value="NZ_JQZW01000012.1"/>
</dbReference>
<dbReference type="Gene3D" id="3.30.1370.110">
    <property type="match status" value="1"/>
</dbReference>
<comment type="function">
    <text evidence="7">Acts as a ribosome collision sensor, splitting the ribosome into its 2 subunits. Detects stalled/collided 70S ribosomes which it binds and splits by an ATP-hydrolysis driven conformational change. Acts upstream of the ribosome quality control system (RQC), a ribosome-associated complex that mediates the extraction of incompletely synthesized nascent chains from stalled ribosomes and their subsequent degradation. Probably generates substrates for RQC.</text>
</comment>
<dbReference type="GO" id="GO:0045910">
    <property type="term" value="P:negative regulation of DNA recombination"/>
    <property type="evidence" value="ECO:0007669"/>
    <property type="project" value="InterPro"/>
</dbReference>
<dbReference type="NCBIfam" id="TIGR01069">
    <property type="entry name" value="mutS2"/>
    <property type="match status" value="1"/>
</dbReference>
<keyword evidence="4 7" id="KW-0067">ATP-binding</keyword>
<keyword evidence="3 7" id="KW-0378">Hydrolase</keyword>
<dbReference type="GO" id="GO:0005524">
    <property type="term" value="F:ATP binding"/>
    <property type="evidence" value="ECO:0007669"/>
    <property type="project" value="UniProtKB-UniRule"/>
</dbReference>
<comment type="subunit">
    <text evidence="7">Homodimer. Binds to stalled ribosomes, contacting rRNA.</text>
</comment>
<dbReference type="InterPro" id="IPR002625">
    <property type="entry name" value="Smr_dom"/>
</dbReference>
<accession>A0A0A2G2I2</accession>
<evidence type="ECO:0000313" key="11">
    <source>
        <dbReference type="EMBL" id="KGN97478.1"/>
    </source>
</evidence>
<dbReference type="GO" id="GO:0140664">
    <property type="term" value="F:ATP-dependent DNA damage sensor activity"/>
    <property type="evidence" value="ECO:0007669"/>
    <property type="project" value="InterPro"/>
</dbReference>
<dbReference type="SUPFAM" id="SSF52540">
    <property type="entry name" value="P-loop containing nucleoside triphosphate hydrolases"/>
    <property type="match status" value="1"/>
</dbReference>
<dbReference type="Gene3D" id="3.40.50.300">
    <property type="entry name" value="P-loop containing nucleotide triphosphate hydrolases"/>
    <property type="match status" value="1"/>
</dbReference>
<evidence type="ECO:0000256" key="2">
    <source>
        <dbReference type="ARBA" id="ARBA00022741"/>
    </source>
</evidence>
<dbReference type="PROSITE" id="PS00486">
    <property type="entry name" value="DNA_MISMATCH_REPAIR_2"/>
    <property type="match status" value="1"/>
</dbReference>
<dbReference type="GO" id="GO:0030983">
    <property type="term" value="F:mismatched DNA binding"/>
    <property type="evidence" value="ECO:0007669"/>
    <property type="project" value="InterPro"/>
</dbReference>
<dbReference type="InterPro" id="IPR005747">
    <property type="entry name" value="MutS2"/>
</dbReference>
<dbReference type="CDD" id="cd06503">
    <property type="entry name" value="ATP-synt_Fo_b"/>
    <property type="match status" value="1"/>
</dbReference>
<keyword evidence="6 7" id="KW-0238">DNA-binding</keyword>
<name>A0A0A2G2I2_9PORP</name>
<dbReference type="Pfam" id="PF00488">
    <property type="entry name" value="MutS_V"/>
    <property type="match status" value="1"/>
</dbReference>
<feature type="compositionally biased region" description="Basic and acidic residues" evidence="9">
    <location>
        <begin position="670"/>
        <end position="684"/>
    </location>
</feature>
<keyword evidence="5 7" id="KW-0694">RNA-binding</keyword>
<evidence type="ECO:0000256" key="8">
    <source>
        <dbReference type="SAM" id="Coils"/>
    </source>
</evidence>
<dbReference type="EMBL" id="JQZW01000012">
    <property type="protein sequence ID" value="KGN97478.1"/>
    <property type="molecule type" value="Genomic_DNA"/>
</dbReference>
<keyword evidence="1 7" id="KW-0699">rRNA-binding</keyword>
<feature type="region of interest" description="Disordered" evidence="9">
    <location>
        <begin position="636"/>
        <end position="693"/>
    </location>
</feature>
<dbReference type="InterPro" id="IPR045076">
    <property type="entry name" value="MutS"/>
</dbReference>
<dbReference type="Pfam" id="PF01713">
    <property type="entry name" value="Smr"/>
    <property type="match status" value="1"/>
</dbReference>
<dbReference type="PANTHER" id="PTHR48466">
    <property type="entry name" value="OS10G0509000 PROTEIN-RELATED"/>
    <property type="match status" value="1"/>
</dbReference>
<comment type="similarity">
    <text evidence="7">Belongs to the DNA mismatch repair MutS family. MutS2 subfamily.</text>
</comment>
<dbReference type="GO" id="GO:0004519">
    <property type="term" value="F:endonuclease activity"/>
    <property type="evidence" value="ECO:0007669"/>
    <property type="project" value="UniProtKB-UniRule"/>
</dbReference>
<evidence type="ECO:0000256" key="9">
    <source>
        <dbReference type="SAM" id="MobiDB-lite"/>
    </source>
</evidence>
<dbReference type="eggNOG" id="COG1193">
    <property type="taxonomic scope" value="Bacteria"/>
</dbReference>
<dbReference type="InterPro" id="IPR036187">
    <property type="entry name" value="DNA_mismatch_repair_MutS_sf"/>
</dbReference>
<gene>
    <name evidence="7" type="primary">mutS2</name>
    <name evidence="7" type="synonym">rqcU</name>
    <name evidence="11" type="ORF">HQ36_06155</name>
</gene>
<dbReference type="InterPro" id="IPR000432">
    <property type="entry name" value="DNA_mismatch_repair_MutS_C"/>
</dbReference>
<dbReference type="SMART" id="SM00533">
    <property type="entry name" value="MUTSd"/>
    <property type="match status" value="1"/>
</dbReference>
<dbReference type="PROSITE" id="PS50828">
    <property type="entry name" value="SMR"/>
    <property type="match status" value="1"/>
</dbReference>
<evidence type="ECO:0000313" key="12">
    <source>
        <dbReference type="Proteomes" id="UP000030134"/>
    </source>
</evidence>
<dbReference type="InterPro" id="IPR007696">
    <property type="entry name" value="DNA_mismatch_repair_MutS_core"/>
</dbReference>
<dbReference type="FunFam" id="3.40.50.300:FF:001531">
    <property type="entry name" value="Endonuclease MutS2"/>
    <property type="match status" value="1"/>
</dbReference>
<comment type="caution">
    <text evidence="11">The sequence shown here is derived from an EMBL/GenBank/DDBJ whole genome shotgun (WGS) entry which is preliminary data.</text>
</comment>
<comment type="function">
    <text evidence="7">Endonuclease that is involved in the suppression of homologous recombination and thus may have a key role in the control of bacterial genetic diversity.</text>
</comment>
<dbReference type="GO" id="GO:0016887">
    <property type="term" value="F:ATP hydrolysis activity"/>
    <property type="evidence" value="ECO:0007669"/>
    <property type="project" value="InterPro"/>
</dbReference>
<evidence type="ECO:0000256" key="6">
    <source>
        <dbReference type="ARBA" id="ARBA00023125"/>
    </source>
</evidence>
<keyword evidence="7" id="KW-0255">Endonuclease</keyword>
<sequence length="847" mass="96310">MSKLTIYPHSFEEKIGFDAIRLLLKEKSRSLMGQEVLQEWQATADPQQLQERLERMRELLLILEEKKDIPNLALEDLRASIESIRPEGTYLSEEKLPHLASLINRVGNLYSFLGYQKRNIPEEEGTTPTRFPHLLTLLPEGLLLPDISRRIEELLDRFGRIKDTASPELATIRNERVQVERNISREVKRILAYAIEQGWAEEEARPTLRNGHSVIPVTPTYKRYLKGIVHDESSTGKTIFIEPIEIVEANNRIRELDVAERREIIRILIQLSNAIRPHISSILDMYRLVGLFDALFSMALFAQEERAVIPKLLPKPYLDWLQARHPVLRRTLEAEHRSLVPIDLSLQAPEGRILIISGPNAGGKSVCLKTCAMLQYMLQMGFPIPVHPDSTAGIFSTIAVNIGDDQSLEDDLSTYSSHLVNMRRFCALASPSSLLLIDEFGAGTEPELGGAIAESLLEEFNKAKSFGLITTHYRNLKQYATEHEGVVNGAMLYDRGEMRPLFKLSIGHPGSSFAIEIAKKSGLPKGVIEHASLLVGKELIDSDKYVQDIARDRRYWERKRELVRKREKELEESIERYQKDLLQLRSSKQQIIQEAREQAQRLLSESNAKIERTIREIKESGAERERTQKARQALESFSKEGLPAMEAENADNSSERIEREIKRLEKRNKRKEEKRLNPKQEKSITESPNPTKEKPIEVGCWVITPNGIEGEVLEIRGASALLALGGTMQTSVPLVQLKRSSKGKVTSPALKEKKSSNVTEHLHEKKVHFKQELDLRGMRALDAMQAVDYYLDEAIQVGCHRIRLLHGTGTGALRQSIRQLLATRPYVLRYYDEDVRFGGAGITIVEL</sequence>
<dbReference type="GO" id="GO:0006298">
    <property type="term" value="P:mismatch repair"/>
    <property type="evidence" value="ECO:0007669"/>
    <property type="project" value="InterPro"/>
</dbReference>
<organism evidence="11 12">
    <name type="scientific">Porphyromonas gingivicanis</name>
    <dbReference type="NCBI Taxonomy" id="266762"/>
    <lineage>
        <taxon>Bacteria</taxon>
        <taxon>Pseudomonadati</taxon>
        <taxon>Bacteroidota</taxon>
        <taxon>Bacteroidia</taxon>
        <taxon>Bacteroidales</taxon>
        <taxon>Porphyromonadaceae</taxon>
        <taxon>Porphyromonas</taxon>
    </lineage>
</organism>
<proteinExistence type="inferred from homology"/>
<evidence type="ECO:0000256" key="4">
    <source>
        <dbReference type="ARBA" id="ARBA00022840"/>
    </source>
</evidence>
<feature type="coiled-coil region" evidence="8">
    <location>
        <begin position="560"/>
        <end position="616"/>
    </location>
</feature>
<evidence type="ECO:0000256" key="3">
    <source>
        <dbReference type="ARBA" id="ARBA00022801"/>
    </source>
</evidence>
<dbReference type="PANTHER" id="PTHR48466:SF2">
    <property type="entry name" value="OS10G0509000 PROTEIN"/>
    <property type="match status" value="1"/>
</dbReference>
<evidence type="ECO:0000256" key="1">
    <source>
        <dbReference type="ARBA" id="ARBA00022730"/>
    </source>
</evidence>
<feature type="domain" description="Smr" evidence="10">
    <location>
        <begin position="773"/>
        <end position="847"/>
    </location>
</feature>
<keyword evidence="7" id="KW-0540">Nuclease</keyword>
<keyword evidence="2 7" id="KW-0547">Nucleotide-binding</keyword>